<evidence type="ECO:0000313" key="6">
    <source>
        <dbReference type="Proteomes" id="UP000320333"/>
    </source>
</evidence>
<name>A0A507FLZ2_9FUNG</name>
<dbReference type="InterPro" id="IPR012675">
    <property type="entry name" value="Beta-grasp_dom_sf"/>
</dbReference>
<organism evidence="5 6">
    <name type="scientific">Chytriomyces confervae</name>
    <dbReference type="NCBI Taxonomy" id="246404"/>
    <lineage>
        <taxon>Eukaryota</taxon>
        <taxon>Fungi</taxon>
        <taxon>Fungi incertae sedis</taxon>
        <taxon>Chytridiomycota</taxon>
        <taxon>Chytridiomycota incertae sedis</taxon>
        <taxon>Chytridiomycetes</taxon>
        <taxon>Chytridiales</taxon>
        <taxon>Chytriomycetaceae</taxon>
        <taxon>Chytriomyces</taxon>
    </lineage>
</organism>
<dbReference type="Proteomes" id="UP000320333">
    <property type="component" value="Unassembled WGS sequence"/>
</dbReference>
<dbReference type="AlphaFoldDB" id="A0A507FLZ2"/>
<proteinExistence type="predicted"/>
<dbReference type="Gene3D" id="3.40.50.300">
    <property type="entry name" value="P-loop containing nucleotide triphosphate hydrolases"/>
    <property type="match status" value="1"/>
</dbReference>
<dbReference type="EMBL" id="QEAP01000041">
    <property type="protein sequence ID" value="TPX76645.1"/>
    <property type="molecule type" value="Genomic_DNA"/>
</dbReference>
<evidence type="ECO:0000313" key="5">
    <source>
        <dbReference type="EMBL" id="TPX76645.1"/>
    </source>
</evidence>
<gene>
    <name evidence="5" type="ORF">CcCBS67573_g02115</name>
</gene>
<dbReference type="STRING" id="246404.A0A507FLZ2"/>
<dbReference type="PANTHER" id="PTHR23305">
    <property type="entry name" value="OBG GTPASE FAMILY"/>
    <property type="match status" value="1"/>
</dbReference>
<dbReference type="GO" id="GO:0016887">
    <property type="term" value="F:ATP hydrolysis activity"/>
    <property type="evidence" value="ECO:0007669"/>
    <property type="project" value="InterPro"/>
</dbReference>
<dbReference type="Gene3D" id="3.10.20.30">
    <property type="match status" value="1"/>
</dbReference>
<dbReference type="FunFam" id="3.10.20.30:FF:000001">
    <property type="entry name" value="Ribosome-binding ATPase YchF"/>
    <property type="match status" value="1"/>
</dbReference>
<dbReference type="InterPro" id="IPR013029">
    <property type="entry name" value="YchF_C"/>
</dbReference>
<dbReference type="FunFam" id="1.10.150.300:FF:000001">
    <property type="entry name" value="Ribosome-binding ATPase YchF"/>
    <property type="match status" value="1"/>
</dbReference>
<feature type="domain" description="OBG-type G" evidence="4">
    <location>
        <begin position="12"/>
        <end position="272"/>
    </location>
</feature>
<dbReference type="PROSITE" id="PS51710">
    <property type="entry name" value="G_OBG"/>
    <property type="match status" value="1"/>
</dbReference>
<dbReference type="GO" id="GO:0005737">
    <property type="term" value="C:cytoplasm"/>
    <property type="evidence" value="ECO:0007669"/>
    <property type="project" value="TreeGrafter"/>
</dbReference>
<dbReference type="NCBIfam" id="TIGR00092">
    <property type="entry name" value="redox-regulated ATPase YchF"/>
    <property type="match status" value="1"/>
</dbReference>
<dbReference type="InterPro" id="IPR027417">
    <property type="entry name" value="P-loop_NTPase"/>
</dbReference>
<dbReference type="InterPro" id="IPR041706">
    <property type="entry name" value="YchF_N"/>
</dbReference>
<dbReference type="InterPro" id="IPR006073">
    <property type="entry name" value="GTP-bd"/>
</dbReference>
<dbReference type="SUPFAM" id="SSF81271">
    <property type="entry name" value="TGS-like"/>
    <property type="match status" value="1"/>
</dbReference>
<comment type="caution">
    <text evidence="5">The sequence shown here is derived from an EMBL/GenBank/DDBJ whole genome shotgun (WGS) entry which is preliminary data.</text>
</comment>
<accession>A0A507FLZ2</accession>
<dbReference type="SUPFAM" id="SSF52540">
    <property type="entry name" value="P-loop containing nucleoside triphosphate hydrolases"/>
    <property type="match status" value="1"/>
</dbReference>
<dbReference type="GO" id="GO:0005525">
    <property type="term" value="F:GTP binding"/>
    <property type="evidence" value="ECO:0007669"/>
    <property type="project" value="InterPro"/>
</dbReference>
<keyword evidence="5" id="KW-0436">Ligase</keyword>
<keyword evidence="6" id="KW-1185">Reference proteome</keyword>
<protein>
    <recommendedName>
        <fullName evidence="3">Obg-like ATPase homolog</fullName>
    </recommendedName>
</protein>
<keyword evidence="1" id="KW-0547">Nucleotide-binding</keyword>
<evidence type="ECO:0000256" key="3">
    <source>
        <dbReference type="ARBA" id="ARBA00068719"/>
    </source>
</evidence>
<dbReference type="InterPro" id="IPR023192">
    <property type="entry name" value="TGS-like_dom_sf"/>
</dbReference>
<reference evidence="5 6" key="1">
    <citation type="journal article" date="2019" name="Sci. Rep.">
        <title>Comparative genomics of chytrid fungi reveal insights into the obligate biotrophic and pathogenic lifestyle of Synchytrium endobioticum.</title>
        <authorList>
            <person name="van de Vossenberg B.T.L.H."/>
            <person name="Warris S."/>
            <person name="Nguyen H.D.T."/>
            <person name="van Gent-Pelzer M.P.E."/>
            <person name="Joly D.L."/>
            <person name="van de Geest H.C."/>
            <person name="Bonants P.J.M."/>
            <person name="Smith D.S."/>
            <person name="Levesque C.A."/>
            <person name="van der Lee T.A.J."/>
        </authorList>
    </citation>
    <scope>NUCLEOTIDE SEQUENCE [LARGE SCALE GENOMIC DNA]</scope>
    <source>
        <strain evidence="5 6">CBS 675.73</strain>
    </source>
</reference>
<evidence type="ECO:0000259" key="4">
    <source>
        <dbReference type="PROSITE" id="PS51710"/>
    </source>
</evidence>
<dbReference type="InterPro" id="IPR012676">
    <property type="entry name" value="TGS-like"/>
</dbReference>
<dbReference type="GO" id="GO:0016874">
    <property type="term" value="F:ligase activity"/>
    <property type="evidence" value="ECO:0007669"/>
    <property type="project" value="UniProtKB-KW"/>
</dbReference>
<dbReference type="PIRSF" id="PIRSF006641">
    <property type="entry name" value="CHP00092"/>
    <property type="match status" value="1"/>
</dbReference>
<dbReference type="Pfam" id="PF01926">
    <property type="entry name" value="MMR_HSR1"/>
    <property type="match status" value="1"/>
</dbReference>
<sequence>MTTRFGRVKANLRMGVVGLPNVGKSSLFNLLTEQSVPAENFPFCTIEPNEARCAVPDARYDFLCQLWKSPSLIPAYLMVTDIAGLIKGAAEGAGLGNAFLSHIQAVDGIYHCIRIFDNDDVIHVDDSIDPIRDLETIQTELCKKDLEILKKAIAAEELAVKKSAGKMKLSPTFINATEKLQTMLSKNISVRSGEWSTTEVEMINDKMRFITTKPIVYLANMTKADYLRKKNKWLAKIHAWIQAHGGGVLIPFSIEFEEEYWGAEDKAAYLKECGAEGIVSALPKIITTGYKELNLVNFFTAGEKEVRSWTVYGGAVAPEAASVIHTDFAKGFIKAEVAAFADFKEHHGGSKSMASVKAAGKYRIEGKTYVVKDGDICHFQIGTITQGKK</sequence>
<dbReference type="GO" id="GO:0005524">
    <property type="term" value="F:ATP binding"/>
    <property type="evidence" value="ECO:0007669"/>
    <property type="project" value="UniProtKB-KW"/>
</dbReference>
<dbReference type="OrthoDB" id="424823at2759"/>
<dbReference type="InterPro" id="IPR004396">
    <property type="entry name" value="ATPase_YchF/OLA1"/>
</dbReference>
<evidence type="ECO:0000256" key="1">
    <source>
        <dbReference type="ARBA" id="ARBA00022741"/>
    </source>
</evidence>
<dbReference type="Gene3D" id="1.10.150.300">
    <property type="entry name" value="TGS-like domain"/>
    <property type="match status" value="1"/>
</dbReference>
<dbReference type="Pfam" id="PF06071">
    <property type="entry name" value="YchF-GTPase_C"/>
    <property type="match status" value="1"/>
</dbReference>
<dbReference type="CDD" id="cd01900">
    <property type="entry name" value="YchF"/>
    <property type="match status" value="1"/>
</dbReference>
<dbReference type="InterPro" id="IPR031167">
    <property type="entry name" value="G_OBG"/>
</dbReference>
<dbReference type="PANTHER" id="PTHR23305:SF7">
    <property type="entry name" value="OBG-TYPE G DOMAIN-CONTAINING PROTEIN"/>
    <property type="match status" value="1"/>
</dbReference>
<keyword evidence="2" id="KW-0067">ATP-binding</keyword>
<dbReference type="CDD" id="cd04867">
    <property type="entry name" value="TGS_YchF_OLA1"/>
    <property type="match status" value="1"/>
</dbReference>
<dbReference type="PRINTS" id="PR00326">
    <property type="entry name" value="GTP1OBG"/>
</dbReference>
<evidence type="ECO:0000256" key="2">
    <source>
        <dbReference type="ARBA" id="ARBA00022840"/>
    </source>
</evidence>